<dbReference type="HAMAP" id="MF_00436">
    <property type="entry name" value="Hfq"/>
    <property type="match status" value="1"/>
</dbReference>
<protein>
    <recommendedName>
        <fullName evidence="3">RNA-binding protein Hfq</fullName>
    </recommendedName>
</protein>
<keyword evidence="2 3" id="KW-0346">Stress response</keyword>
<evidence type="ECO:0000256" key="1">
    <source>
        <dbReference type="ARBA" id="ARBA00022884"/>
    </source>
</evidence>
<dbReference type="EMBL" id="BMGT01000002">
    <property type="protein sequence ID" value="GGG77173.1"/>
    <property type="molecule type" value="Genomic_DNA"/>
</dbReference>
<reference evidence="6" key="1">
    <citation type="journal article" date="2014" name="Int. J. Syst. Evol. Microbiol.">
        <title>Complete genome sequence of Corynebacterium casei LMG S-19264T (=DSM 44701T), isolated from a smear-ripened cheese.</title>
        <authorList>
            <consortium name="US DOE Joint Genome Institute (JGI-PGF)"/>
            <person name="Walter F."/>
            <person name="Albersmeier A."/>
            <person name="Kalinowski J."/>
            <person name="Ruckert C."/>
        </authorList>
    </citation>
    <scope>NUCLEOTIDE SEQUENCE</scope>
    <source>
        <strain evidence="6">CGMCC 1.12997</strain>
    </source>
</reference>
<dbReference type="InterPro" id="IPR010920">
    <property type="entry name" value="LSM_dom_sf"/>
</dbReference>
<dbReference type="InterPro" id="IPR005001">
    <property type="entry name" value="Hfq"/>
</dbReference>
<evidence type="ECO:0000313" key="6">
    <source>
        <dbReference type="EMBL" id="GGG77173.1"/>
    </source>
</evidence>
<dbReference type="CDD" id="cd01716">
    <property type="entry name" value="Hfq"/>
    <property type="match status" value="1"/>
</dbReference>
<comment type="subunit">
    <text evidence="3">Homohexamer.</text>
</comment>
<dbReference type="PROSITE" id="PS52002">
    <property type="entry name" value="SM"/>
    <property type="match status" value="1"/>
</dbReference>
<accession>A0A917HF41</accession>
<dbReference type="GO" id="GO:0045974">
    <property type="term" value="P:regulation of translation, ncRNA-mediated"/>
    <property type="evidence" value="ECO:0007669"/>
    <property type="project" value="TreeGrafter"/>
</dbReference>
<dbReference type="Proteomes" id="UP000647241">
    <property type="component" value="Unassembled WGS sequence"/>
</dbReference>
<dbReference type="GO" id="GO:0043487">
    <property type="term" value="P:regulation of RNA stability"/>
    <property type="evidence" value="ECO:0007669"/>
    <property type="project" value="TreeGrafter"/>
</dbReference>
<evidence type="ECO:0000256" key="4">
    <source>
        <dbReference type="SAM" id="MobiDB-lite"/>
    </source>
</evidence>
<dbReference type="PANTHER" id="PTHR34772:SF1">
    <property type="entry name" value="RNA-BINDING PROTEIN HFQ"/>
    <property type="match status" value="1"/>
</dbReference>
<feature type="region of interest" description="Disordered" evidence="4">
    <location>
        <begin position="77"/>
        <end position="111"/>
    </location>
</feature>
<dbReference type="Gene3D" id="2.30.30.100">
    <property type="match status" value="1"/>
</dbReference>
<dbReference type="NCBIfam" id="NF001602">
    <property type="entry name" value="PRK00395.1"/>
    <property type="match status" value="1"/>
</dbReference>
<evidence type="ECO:0000256" key="2">
    <source>
        <dbReference type="ARBA" id="ARBA00023016"/>
    </source>
</evidence>
<comment type="function">
    <text evidence="3">RNA chaperone that binds small regulatory RNA (sRNAs) and mRNAs to facilitate mRNA translational regulation in response to envelope stress, environmental stress and changes in metabolite concentrations. Also binds with high specificity to tRNAs.</text>
</comment>
<dbReference type="AlphaFoldDB" id="A0A917HF41"/>
<evidence type="ECO:0000259" key="5">
    <source>
        <dbReference type="PROSITE" id="PS52002"/>
    </source>
</evidence>
<dbReference type="RefSeq" id="WP_188554018.1">
    <property type="nucleotide sequence ID" value="NZ_BMGT01000002.1"/>
</dbReference>
<dbReference type="SUPFAM" id="SSF50182">
    <property type="entry name" value="Sm-like ribonucleoproteins"/>
    <property type="match status" value="1"/>
</dbReference>
<feature type="compositionally biased region" description="Low complexity" evidence="4">
    <location>
        <begin position="86"/>
        <end position="102"/>
    </location>
</feature>
<dbReference type="InterPro" id="IPR047575">
    <property type="entry name" value="Sm"/>
</dbReference>
<sequence length="111" mass="11964">MDSKPAQNIQDTFLNTVRKDKSPITIYLVSGVKLTGKIRSFDKYSVLLENNSQEQLIFKHAISTVVSGRAGAHLELRSDNKSDVRASIPHPSPVASAPSSEATGTQGAVSR</sequence>
<proteinExistence type="inferred from homology"/>
<keyword evidence="1 3" id="KW-0694">RNA-binding</keyword>
<dbReference type="GO" id="GO:0005829">
    <property type="term" value="C:cytosol"/>
    <property type="evidence" value="ECO:0007669"/>
    <property type="project" value="TreeGrafter"/>
</dbReference>
<comment type="similarity">
    <text evidence="3">Belongs to the Hfq family.</text>
</comment>
<name>A0A917HF41_9BACT</name>
<evidence type="ECO:0000256" key="3">
    <source>
        <dbReference type="HAMAP-Rule" id="MF_00436"/>
    </source>
</evidence>
<dbReference type="GO" id="GO:0003723">
    <property type="term" value="F:RNA binding"/>
    <property type="evidence" value="ECO:0007669"/>
    <property type="project" value="UniProtKB-UniRule"/>
</dbReference>
<dbReference type="NCBIfam" id="TIGR02383">
    <property type="entry name" value="Hfq"/>
    <property type="match status" value="1"/>
</dbReference>
<reference evidence="6" key="2">
    <citation type="submission" date="2020-09" db="EMBL/GenBank/DDBJ databases">
        <authorList>
            <person name="Sun Q."/>
            <person name="Zhou Y."/>
        </authorList>
    </citation>
    <scope>NUCLEOTIDE SEQUENCE</scope>
    <source>
        <strain evidence="6">CGMCC 1.12997</strain>
    </source>
</reference>
<dbReference type="Pfam" id="PF17209">
    <property type="entry name" value="Hfq"/>
    <property type="match status" value="1"/>
</dbReference>
<dbReference type="PANTHER" id="PTHR34772">
    <property type="entry name" value="RNA-BINDING PROTEIN HFQ"/>
    <property type="match status" value="1"/>
</dbReference>
<dbReference type="GO" id="GO:0006355">
    <property type="term" value="P:regulation of DNA-templated transcription"/>
    <property type="evidence" value="ECO:0007669"/>
    <property type="project" value="InterPro"/>
</dbReference>
<keyword evidence="7" id="KW-1185">Reference proteome</keyword>
<feature type="domain" description="Sm" evidence="5">
    <location>
        <begin position="11"/>
        <end position="71"/>
    </location>
</feature>
<organism evidence="6 7">
    <name type="scientific">Edaphobacter dinghuensis</name>
    <dbReference type="NCBI Taxonomy" id="1560005"/>
    <lineage>
        <taxon>Bacteria</taxon>
        <taxon>Pseudomonadati</taxon>
        <taxon>Acidobacteriota</taxon>
        <taxon>Terriglobia</taxon>
        <taxon>Terriglobales</taxon>
        <taxon>Acidobacteriaceae</taxon>
        <taxon>Edaphobacter</taxon>
    </lineage>
</organism>
<evidence type="ECO:0000313" key="7">
    <source>
        <dbReference type="Proteomes" id="UP000647241"/>
    </source>
</evidence>
<gene>
    <name evidence="3" type="primary">hfq</name>
    <name evidence="6" type="ORF">GCM10011585_20280</name>
</gene>
<comment type="caution">
    <text evidence="6">The sequence shown here is derived from an EMBL/GenBank/DDBJ whole genome shotgun (WGS) entry which is preliminary data.</text>
</comment>